<protein>
    <submittedName>
        <fullName evidence="2">Uncharacterized protein</fullName>
    </submittedName>
</protein>
<sequence>MADAALSGHAPSAQSSSRAGGALSFPRGDIMATLSLVIRGDGIPRFEKAVETLGSRAKATRAFRRGLNRVNATAFTRTKRALAPQVGLSQGKLVRLGAMKKVGARGTNLEAKIVSHGNIPAKAGDEVGLRVQPRNVHLFAQAGVAMAI</sequence>
<dbReference type="Proteomes" id="UP000281094">
    <property type="component" value="Unassembled WGS sequence"/>
</dbReference>
<feature type="region of interest" description="Disordered" evidence="1">
    <location>
        <begin position="1"/>
        <end position="21"/>
    </location>
</feature>
<proteinExistence type="predicted"/>
<organism evidence="2 3">
    <name type="scientific">Notoacmeibacter ruber</name>
    <dbReference type="NCBI Taxonomy" id="2670375"/>
    <lineage>
        <taxon>Bacteria</taxon>
        <taxon>Pseudomonadati</taxon>
        <taxon>Pseudomonadota</taxon>
        <taxon>Alphaproteobacteria</taxon>
        <taxon>Hyphomicrobiales</taxon>
        <taxon>Notoacmeibacteraceae</taxon>
        <taxon>Notoacmeibacter</taxon>
    </lineage>
</organism>
<gene>
    <name evidence="2" type="ORF">D8780_15060</name>
</gene>
<reference evidence="2 3" key="1">
    <citation type="submission" date="2018-10" db="EMBL/GenBank/DDBJ databases">
        <title>Notoacmeibacter sp. M2BS9Y-3-1, whole genome shotgun sequence.</title>
        <authorList>
            <person name="Tuo L."/>
        </authorList>
    </citation>
    <scope>NUCLEOTIDE SEQUENCE [LARGE SCALE GENOMIC DNA]</scope>
    <source>
        <strain evidence="2 3">M2BS9Y-3-1</strain>
    </source>
</reference>
<comment type="caution">
    <text evidence="2">The sequence shown here is derived from an EMBL/GenBank/DDBJ whole genome shotgun (WGS) entry which is preliminary data.</text>
</comment>
<dbReference type="EMBL" id="RCWN01000002">
    <property type="protein sequence ID" value="RLQ85273.1"/>
    <property type="molecule type" value="Genomic_DNA"/>
</dbReference>
<dbReference type="AlphaFoldDB" id="A0A3L7J3W4"/>
<keyword evidence="3" id="KW-1185">Reference proteome</keyword>
<evidence type="ECO:0000313" key="2">
    <source>
        <dbReference type="EMBL" id="RLQ85273.1"/>
    </source>
</evidence>
<accession>A0A3L7J3W4</accession>
<evidence type="ECO:0000256" key="1">
    <source>
        <dbReference type="SAM" id="MobiDB-lite"/>
    </source>
</evidence>
<name>A0A3L7J3W4_9HYPH</name>
<evidence type="ECO:0000313" key="3">
    <source>
        <dbReference type="Proteomes" id="UP000281094"/>
    </source>
</evidence>